<evidence type="ECO:0000313" key="7">
    <source>
        <dbReference type="EMBL" id="MBD1427156.1"/>
    </source>
</evidence>
<keyword evidence="2" id="KW-0732">Signal</keyword>
<keyword evidence="8" id="KW-1185">Reference proteome</keyword>
<dbReference type="RefSeq" id="WP_190310306.1">
    <property type="nucleotide sequence ID" value="NZ_JACNYK010000005.1"/>
</dbReference>
<reference evidence="7 8" key="1">
    <citation type="submission" date="2020-08" db="EMBL/GenBank/DDBJ databases">
        <title>Sphingobacterium sp. DN00404 isolated from aquaculture water.</title>
        <authorList>
            <person name="Zhang M."/>
        </authorList>
    </citation>
    <scope>NUCLEOTIDE SEQUENCE [LARGE SCALE GENOMIC DNA]</scope>
    <source>
        <strain evidence="7 8">KCTC 32294</strain>
    </source>
</reference>
<dbReference type="Gene3D" id="2.70.98.70">
    <property type="match status" value="1"/>
</dbReference>
<evidence type="ECO:0000259" key="6">
    <source>
        <dbReference type="Pfam" id="PF16889"/>
    </source>
</evidence>
<feature type="domain" description="Heparinase II/III-like C-terminal" evidence="5">
    <location>
        <begin position="388"/>
        <end position="601"/>
    </location>
</feature>
<keyword evidence="3" id="KW-0574">Periplasm</keyword>
<gene>
    <name evidence="7" type="ORF">H8B17_16365</name>
</gene>
<dbReference type="Pfam" id="PF16889">
    <property type="entry name" value="Hepar_II_III_N"/>
    <property type="match status" value="1"/>
</dbReference>
<dbReference type="Pfam" id="PF07940">
    <property type="entry name" value="Hepar_II_III_C"/>
    <property type="match status" value="1"/>
</dbReference>
<evidence type="ECO:0000256" key="2">
    <source>
        <dbReference type="ARBA" id="ARBA00022729"/>
    </source>
</evidence>
<dbReference type="InterPro" id="IPR008929">
    <property type="entry name" value="Chondroitin_lyas"/>
</dbReference>
<protein>
    <submittedName>
        <fullName evidence="7">Heparinase II/III family protein</fullName>
    </submittedName>
</protein>
<comment type="subcellular location">
    <subcellularLocation>
        <location evidence="1">Periplasm</location>
    </subcellularLocation>
</comment>
<dbReference type="Proteomes" id="UP000606494">
    <property type="component" value="Unassembled WGS sequence"/>
</dbReference>
<comment type="caution">
    <text evidence="7">The sequence shown here is derived from an EMBL/GenBank/DDBJ whole genome shotgun (WGS) entry which is preliminary data.</text>
</comment>
<dbReference type="InterPro" id="IPR054646">
    <property type="entry name" value="HepC"/>
</dbReference>
<dbReference type="Gene3D" id="1.50.10.100">
    <property type="entry name" value="Chondroitin AC/alginate lyase"/>
    <property type="match status" value="1"/>
</dbReference>
<dbReference type="NCBIfam" id="NF045573">
    <property type="entry name" value="Hepsulflyase_CFB"/>
    <property type="match status" value="1"/>
</dbReference>
<name>A0ABR7Y773_9SPHI</name>
<evidence type="ECO:0000256" key="4">
    <source>
        <dbReference type="ARBA" id="ARBA00023239"/>
    </source>
</evidence>
<keyword evidence="4" id="KW-0456">Lyase</keyword>
<accession>A0ABR7Y773</accession>
<dbReference type="PANTHER" id="PTHR39210:SF1">
    <property type="entry name" value="HEPARIN-SULFATE LYASE"/>
    <property type="match status" value="1"/>
</dbReference>
<evidence type="ECO:0000256" key="1">
    <source>
        <dbReference type="ARBA" id="ARBA00004418"/>
    </source>
</evidence>
<dbReference type="EMBL" id="JACNYK010000005">
    <property type="protein sequence ID" value="MBD1427156.1"/>
    <property type="molecule type" value="Genomic_DNA"/>
</dbReference>
<dbReference type="SUPFAM" id="SSF48230">
    <property type="entry name" value="Chondroitin AC/alginate lyase"/>
    <property type="match status" value="1"/>
</dbReference>
<organism evidence="7 8">
    <name type="scientific">Sphingobacterium arenae</name>
    <dbReference type="NCBI Taxonomy" id="1280598"/>
    <lineage>
        <taxon>Bacteria</taxon>
        <taxon>Pseudomonadati</taxon>
        <taxon>Bacteroidota</taxon>
        <taxon>Sphingobacteriia</taxon>
        <taxon>Sphingobacteriales</taxon>
        <taxon>Sphingobacteriaceae</taxon>
        <taxon>Sphingobacterium</taxon>
    </lineage>
</organism>
<dbReference type="PANTHER" id="PTHR39210">
    <property type="entry name" value="HEPARIN-SULFATE LYASE"/>
    <property type="match status" value="1"/>
</dbReference>
<evidence type="ECO:0000256" key="3">
    <source>
        <dbReference type="ARBA" id="ARBA00022764"/>
    </source>
</evidence>
<dbReference type="InterPro" id="IPR031680">
    <property type="entry name" value="Hepar_II_III_N"/>
</dbReference>
<dbReference type="InterPro" id="IPR012480">
    <property type="entry name" value="Hepar_II_III_C"/>
</dbReference>
<feature type="domain" description="Heparin-sulfate lyase N-terminal" evidence="6">
    <location>
        <begin position="30"/>
        <end position="372"/>
    </location>
</feature>
<evidence type="ECO:0000259" key="5">
    <source>
        <dbReference type="Pfam" id="PF07940"/>
    </source>
</evidence>
<evidence type="ECO:0000313" key="8">
    <source>
        <dbReference type="Proteomes" id="UP000606494"/>
    </source>
</evidence>
<sequence>MKLKFLYLFILLFPLSVIGQKKSSISKDDFAILNLDHPGLEKVKQLVSKQKYQEASKTLLNYYKKRTDIKHPDYNLADKGRFLGKKLSKDNQEKADKGLDHHFYVHKGYGYFDYGKDINWEYWPVKDNEVRWQLHRHYWWTPMGLAYWSSGDEKYAKEWIAQYVDWVKKNPKGLSKENDRFAWRPLEVSHRIQEQTGLFNMFLTSPHFTPEFLMVFLNNYNKHANHILENYSEKGNHLLFEAQRMIYAGAFFPELKNAPTWRKSGIEILNTEIKKQIYPDGMQFELSPNYHTAAINIFLKALRMAQLANIDHEFPPSYKDIIEKMIMAQVNFSFPDYSFPMFGDAWVADKKVSIRNFQDWQQVFPENKTITYYATDGKKGEILPFLSHGLKDGGFYTFRNSWKDNATTMVLKASPPAFWHSQPDNGTFELWVKGRNFMPDAGVFVYGGDEEILKLRNWYRQTKIHKTLTLNNEDIEINDAQLINWHTSDKLDVLVYKNPSYTGLNHIRTVLFIDQQYFIILDKAEGKDVGKVGIHFQLVENSNPVYNNQENSVTTRFKDGNNLFIRNFNQDQAQLAEEEGKVSYFYRTEVERPAFVFEQNKTDQKSVHFATVLYPYQGETAPRIVFQEEAGNTPETGNIHLSISIDGKKQTIQHHF</sequence>
<proteinExistence type="predicted"/>